<dbReference type="InterPro" id="IPR035075">
    <property type="entry name" value="PRMT5"/>
</dbReference>
<dbReference type="Pfam" id="PF05185">
    <property type="entry name" value="PRMT5"/>
    <property type="match status" value="1"/>
</dbReference>
<dbReference type="SUPFAM" id="SSF53335">
    <property type="entry name" value="S-adenosyl-L-methionine-dependent methyltransferases"/>
    <property type="match status" value="1"/>
</dbReference>
<dbReference type="InterPro" id="IPR035247">
    <property type="entry name" value="PRMT5_TIM"/>
</dbReference>
<feature type="domain" description="PRMT5 arginine-N-methyltransferase" evidence="5">
    <location>
        <begin position="442"/>
        <end position="619"/>
    </location>
</feature>
<evidence type="ECO:0000256" key="1">
    <source>
        <dbReference type="ARBA" id="ARBA00022603"/>
    </source>
</evidence>
<evidence type="ECO:0000256" key="3">
    <source>
        <dbReference type="ARBA" id="ARBA00022691"/>
    </source>
</evidence>
<feature type="domain" description="PRMT5 oligomerisation" evidence="7">
    <location>
        <begin position="623"/>
        <end position="822"/>
    </location>
</feature>
<dbReference type="Gene3D" id="2.70.160.11">
    <property type="entry name" value="Hnrnp arginine n-methyltransferase1"/>
    <property type="match status" value="1"/>
</dbReference>
<evidence type="ECO:0000259" key="7">
    <source>
        <dbReference type="Pfam" id="PF17286"/>
    </source>
</evidence>
<evidence type="ECO:0000256" key="4">
    <source>
        <dbReference type="PROSITE-ProRule" id="PRU01015"/>
    </source>
</evidence>
<evidence type="ECO:0008006" key="10">
    <source>
        <dbReference type="Google" id="ProtNLM"/>
    </source>
</evidence>
<dbReference type="Pfam" id="PF17286">
    <property type="entry name" value="PRMT5_C"/>
    <property type="match status" value="1"/>
</dbReference>
<dbReference type="Proteomes" id="UP001303046">
    <property type="component" value="Unassembled WGS sequence"/>
</dbReference>
<dbReference type="Pfam" id="PF17285">
    <property type="entry name" value="PRMT5_TIM"/>
    <property type="match status" value="1"/>
</dbReference>
<sequence>MTSPVKKSKKKSDAGDADFDCSALIPGGLDNDVQEKIEGEGLRDYLFSGGPNVLSQYSSYDAYVDMQRHWLTKFLSGAPMTDNLRKESLVLFVKAMIADCQYQKKIREIFGDISTSSTNNTLSNEKGTSSKTESLLECTAEDRQRINVGWFAGPSDVKEEYDHKIAVYSQRLGCQLYNFISYPVGGAKRGFWEPSCSSYSPPPIDLPDVQLQNHLWETYVNGQISSWIDCDSEDEQLASLSENELVKELSYLAYMGLRSTVIRLKHAHSPRLARILNQWLWTKNVNLCIWIMIPTSAQDLLRCPEDVRDCWTVWADFRKLCSNFSSQKLIAGLHVTPDIDEEFVDQKLIARWKAEPLATFCVDADAFVSDVNSQLCLPPAHAKLLGELWMSDNGRLMVRGSSDIETSPSLQFQCAQALRGVVKDLHRHPHGLSSSGFLLDANINYVDVLQVPLQPLADNLDSSVYNTFEQDPVKYRRYQEAVECAIRDFGESASRPEELVLYVLGAGRGPLVTCSIEAERNYNERFRCKRDRLRLKVFVVEKNMNAIVTLRYMNSKVWRNRCVIIGSDMRDVPDVAEKNGYPQPDIIVSELLGSFGDNELSPECLDGVTSLLKPTTISIPQTYTSYIAPIMSLHMHQQIRLCGASYWNRGIPGHGRNGPTLQPDGSYRQIYPQGEYAANMDQIYVAYLRQYCALAEPKAVFTFSHPNFADESNERSAAVAFAIDRPADLMGFAGYFHMNLYKDVTLSIVPSTYSEGMISWFPALIPLRELYRVQPGERVALNIDRRVDDGGVWYEWFLHHTDVNGEEHATPIQNRNGESYYMKLR</sequence>
<evidence type="ECO:0000259" key="5">
    <source>
        <dbReference type="Pfam" id="PF05185"/>
    </source>
</evidence>
<evidence type="ECO:0000256" key="2">
    <source>
        <dbReference type="ARBA" id="ARBA00022679"/>
    </source>
</evidence>
<keyword evidence="2 4" id="KW-0808">Transferase</keyword>
<organism evidence="8 9">
    <name type="scientific">Necator americanus</name>
    <name type="common">Human hookworm</name>
    <dbReference type="NCBI Taxonomy" id="51031"/>
    <lineage>
        <taxon>Eukaryota</taxon>
        <taxon>Metazoa</taxon>
        <taxon>Ecdysozoa</taxon>
        <taxon>Nematoda</taxon>
        <taxon>Chromadorea</taxon>
        <taxon>Rhabditida</taxon>
        <taxon>Rhabditina</taxon>
        <taxon>Rhabditomorpha</taxon>
        <taxon>Strongyloidea</taxon>
        <taxon>Ancylostomatidae</taxon>
        <taxon>Bunostominae</taxon>
        <taxon>Necator</taxon>
    </lineage>
</organism>
<evidence type="ECO:0000313" key="9">
    <source>
        <dbReference type="Proteomes" id="UP001303046"/>
    </source>
</evidence>
<gene>
    <name evidence="8" type="primary">Necator_chrIII.g11682</name>
    <name evidence="8" type="ORF">RB195_010917</name>
</gene>
<dbReference type="EMBL" id="JAVFWL010000003">
    <property type="protein sequence ID" value="KAK6743910.1"/>
    <property type="molecule type" value="Genomic_DNA"/>
</dbReference>
<reference evidence="8 9" key="1">
    <citation type="submission" date="2023-08" db="EMBL/GenBank/DDBJ databases">
        <title>A Necator americanus chromosomal reference genome.</title>
        <authorList>
            <person name="Ilik V."/>
            <person name="Petrzelkova K.J."/>
            <person name="Pardy F."/>
            <person name="Fuh T."/>
            <person name="Niatou-Singa F.S."/>
            <person name="Gouil Q."/>
            <person name="Baker L."/>
            <person name="Ritchie M.E."/>
            <person name="Jex A.R."/>
            <person name="Gazzola D."/>
            <person name="Li H."/>
            <person name="Toshio Fujiwara R."/>
            <person name="Zhan B."/>
            <person name="Aroian R.V."/>
            <person name="Pafco B."/>
            <person name="Schwarz E.M."/>
        </authorList>
    </citation>
    <scope>NUCLEOTIDE SEQUENCE [LARGE SCALE GENOMIC DNA]</scope>
    <source>
        <strain evidence="8 9">Aroian</strain>
        <tissue evidence="8">Whole animal</tissue>
    </source>
</reference>
<protein>
    <recommendedName>
        <fullName evidence="10">Protein arginine N-methyltransferase</fullName>
    </recommendedName>
</protein>
<dbReference type="InterPro" id="IPR035248">
    <property type="entry name" value="PRMT5_C"/>
</dbReference>
<dbReference type="PANTHER" id="PTHR10738:SF0">
    <property type="entry name" value="PROTEIN ARGININE N-METHYLTRANSFERASE 5"/>
    <property type="match status" value="1"/>
</dbReference>
<dbReference type="Gene3D" id="3.40.50.150">
    <property type="entry name" value="Vaccinia Virus protein VP39"/>
    <property type="match status" value="1"/>
</dbReference>
<dbReference type="InterPro" id="IPR029063">
    <property type="entry name" value="SAM-dependent_MTases_sf"/>
</dbReference>
<dbReference type="Gene3D" id="3.20.20.150">
    <property type="entry name" value="Divalent-metal-dependent TIM barrel enzymes"/>
    <property type="match status" value="1"/>
</dbReference>
<keyword evidence="3 4" id="KW-0949">S-adenosyl-L-methionine</keyword>
<feature type="domain" description="PRMT5 TIM barrel" evidence="6">
    <location>
        <begin position="177"/>
        <end position="392"/>
    </location>
</feature>
<evidence type="ECO:0000259" key="6">
    <source>
        <dbReference type="Pfam" id="PF17285"/>
    </source>
</evidence>
<evidence type="ECO:0000313" key="8">
    <source>
        <dbReference type="EMBL" id="KAK6743910.1"/>
    </source>
</evidence>
<keyword evidence="9" id="KW-1185">Reference proteome</keyword>
<proteinExistence type="predicted"/>
<accession>A0ABR1D2B4</accession>
<dbReference type="PROSITE" id="PS51678">
    <property type="entry name" value="SAM_MT_PRMT"/>
    <property type="match status" value="1"/>
</dbReference>
<comment type="caution">
    <text evidence="8">The sequence shown here is derived from an EMBL/GenBank/DDBJ whole genome shotgun (WGS) entry which is preliminary data.</text>
</comment>
<dbReference type="InterPro" id="IPR025799">
    <property type="entry name" value="Arg_MeTrfase"/>
</dbReference>
<dbReference type="PANTHER" id="PTHR10738">
    <property type="entry name" value="PROTEIN ARGININE N-METHYLTRANSFERASE 5"/>
    <property type="match status" value="1"/>
</dbReference>
<keyword evidence="1 4" id="KW-0489">Methyltransferase</keyword>
<name>A0ABR1D2B4_NECAM</name>